<dbReference type="Gene3D" id="3.30.450.20">
    <property type="entry name" value="PAS domain"/>
    <property type="match status" value="1"/>
</dbReference>
<dbReference type="EMBL" id="CP022189">
    <property type="protein sequence ID" value="AWI82252.1"/>
    <property type="molecule type" value="Genomic_DNA"/>
</dbReference>
<feature type="domain" description="PAS" evidence="1">
    <location>
        <begin position="253"/>
        <end position="320"/>
    </location>
</feature>
<dbReference type="OrthoDB" id="9797304at2"/>
<dbReference type="Proteomes" id="UP000244915">
    <property type="component" value="Chromosome 1"/>
</dbReference>
<feature type="domain" description="PAS" evidence="1">
    <location>
        <begin position="146"/>
        <end position="212"/>
    </location>
</feature>
<evidence type="ECO:0000313" key="3">
    <source>
        <dbReference type="Proteomes" id="UP000244915"/>
    </source>
</evidence>
<dbReference type="SUPFAM" id="SSF55785">
    <property type="entry name" value="PYP-like sensor domain (PAS domain)"/>
    <property type="match status" value="2"/>
</dbReference>
<gene>
    <name evidence="2" type="ORF">CEW88_00345</name>
</gene>
<accession>A0A2U8H8M6</accession>
<evidence type="ECO:0000259" key="1">
    <source>
        <dbReference type="SMART" id="SM00091"/>
    </source>
</evidence>
<organism evidence="2 3">
    <name type="scientific">Alloyangia pacifica</name>
    <dbReference type="NCBI Taxonomy" id="311180"/>
    <lineage>
        <taxon>Bacteria</taxon>
        <taxon>Pseudomonadati</taxon>
        <taxon>Pseudomonadota</taxon>
        <taxon>Alphaproteobacteria</taxon>
        <taxon>Rhodobacterales</taxon>
        <taxon>Roseobacteraceae</taxon>
        <taxon>Alloyangia</taxon>
    </lineage>
</organism>
<dbReference type="Pfam" id="PF12860">
    <property type="entry name" value="PAS_7"/>
    <property type="match status" value="1"/>
</dbReference>
<sequence>MELTIALAIGVGAGIAAFLGTYGLRSSHASPASGRADESPSCRDDETEILMIGQRVADITRAARNFLETEPGDTPDWPSLRPRLEVYFGPLPETLPAEPASFSAVGASGARLLVRPEGPALRLLIEAEPMAAGARLKLQSELNELPRLRRALALVPCPIWQTDETQNVVWSNAAYEDACAQVDASPTGPAPFDLVAPDGSDTRRSRTALGARGEDSRYWYEVQSHRNRDGWMHFATNIDAIIRAEINQRSFLQTLTRIFAHLPIGLAVFDRDHRLVLFNPALIDLTGLQAEFLSARPNVMSVFDSLREGRMMPEPKNYKGWREHLTGLIAAASSDLYIETWELPAGLTYRITGRPHPDAGIAFLFEDISSEITLTRRFRQELDQAHSVLDSLEEAVAVFSPQGVLSSCNEAYRGLWGSDPDTCVADLSVSEATASWQDACAPSPIWGDIRDFVLSLGDRAAWEAPLLLRDGRPLMCKVSPMTGGATLLRFSHDPRMANVPG</sequence>
<dbReference type="InterPro" id="IPR000014">
    <property type="entry name" value="PAS"/>
</dbReference>
<name>A0A2U8H8M6_9RHOB</name>
<dbReference type="SMART" id="SM00091">
    <property type="entry name" value="PAS"/>
    <property type="match status" value="3"/>
</dbReference>
<protein>
    <submittedName>
        <fullName evidence="2">Diguanylate cyclase</fullName>
    </submittedName>
</protein>
<feature type="domain" description="PAS" evidence="1">
    <location>
        <begin position="383"/>
        <end position="450"/>
    </location>
</feature>
<dbReference type="InterPro" id="IPR035965">
    <property type="entry name" value="PAS-like_dom_sf"/>
</dbReference>
<proteinExistence type="predicted"/>
<dbReference type="RefSeq" id="WP_108964178.1">
    <property type="nucleotide sequence ID" value="NZ_CP022189.1"/>
</dbReference>
<dbReference type="KEGG" id="ypac:CEW88_00345"/>
<evidence type="ECO:0000313" key="2">
    <source>
        <dbReference type="EMBL" id="AWI82252.1"/>
    </source>
</evidence>
<reference evidence="2 3" key="1">
    <citation type="submission" date="2017-06" db="EMBL/GenBank/DDBJ databases">
        <title>Yangia sp. YSBP01 complete genome sequence.</title>
        <authorList>
            <person name="Woo J.-H."/>
            <person name="Kim H.-S."/>
        </authorList>
    </citation>
    <scope>NUCLEOTIDE SEQUENCE [LARGE SCALE GENOMIC DNA]</scope>
    <source>
        <strain evidence="2 3">YSBP01</strain>
    </source>
</reference>
<dbReference type="AlphaFoldDB" id="A0A2U8H8M6"/>